<dbReference type="SMART" id="SM00989">
    <property type="entry name" value="V4R"/>
    <property type="match status" value="1"/>
</dbReference>
<dbReference type="AlphaFoldDB" id="A0A072NRA5"/>
<proteinExistence type="predicted"/>
<dbReference type="Proteomes" id="UP000027936">
    <property type="component" value="Unassembled WGS sequence"/>
</dbReference>
<feature type="domain" description="4-vinyl reductase 4VR" evidence="1">
    <location>
        <begin position="92"/>
        <end position="154"/>
    </location>
</feature>
<dbReference type="RefSeq" id="WP_035192310.1">
    <property type="nucleotide sequence ID" value="NZ_JJRY01000001.1"/>
</dbReference>
<dbReference type="OrthoDB" id="2601402at2"/>
<dbReference type="PANTHER" id="PTHR35090">
    <property type="entry name" value="DNA-DIRECTED RNA POLYMERASE SUBUNIT I"/>
    <property type="match status" value="1"/>
</dbReference>
<evidence type="ECO:0000313" key="3">
    <source>
        <dbReference type="Proteomes" id="UP000027936"/>
    </source>
</evidence>
<sequence length="155" mass="17564">MIEMNTMNLFTFEDMKKIKRNTLGESVPLELFRSVRLIGMYQGLPMKGKNTTMTVGRKIGESMQVSSIEEVLELFEQLRIGIPRILSQNDNEIHIAIEDCFCEGLPVHEGNMVCDLEGAILEGALSSIYEGEIHVREVKCNVNGDEDCEYKIKFS</sequence>
<dbReference type="Gene3D" id="3.30.1380.20">
    <property type="entry name" value="Trafficking protein particle complex subunit 3"/>
    <property type="match status" value="1"/>
</dbReference>
<dbReference type="PANTHER" id="PTHR35090:SF2">
    <property type="entry name" value="ARSR FAMILY TRANSCRIPTIONAL REGULATOR"/>
    <property type="match status" value="1"/>
</dbReference>
<gene>
    <name evidence="2" type="ORF">M670_00016</name>
</gene>
<organism evidence="2 3">
    <name type="scientific">Schinkia azotoformans MEV2011</name>
    <dbReference type="NCBI Taxonomy" id="1348973"/>
    <lineage>
        <taxon>Bacteria</taxon>
        <taxon>Bacillati</taxon>
        <taxon>Bacillota</taxon>
        <taxon>Bacilli</taxon>
        <taxon>Bacillales</taxon>
        <taxon>Bacillaceae</taxon>
        <taxon>Calidifontibacillus/Schinkia group</taxon>
        <taxon>Schinkia</taxon>
    </lineage>
</organism>
<dbReference type="InterPro" id="IPR004096">
    <property type="entry name" value="V4R"/>
</dbReference>
<comment type="caution">
    <text evidence="2">The sequence shown here is derived from an EMBL/GenBank/DDBJ whole genome shotgun (WGS) entry which is preliminary data.</text>
</comment>
<accession>A0A072NRA5</accession>
<evidence type="ECO:0000313" key="2">
    <source>
        <dbReference type="EMBL" id="KEF40006.1"/>
    </source>
</evidence>
<reference evidence="2 3" key="1">
    <citation type="submission" date="2014-04" db="EMBL/GenBank/DDBJ databases">
        <title>Draft genome sequence of Bacillus azotoformans MEV2011, a (co-) denitrifying strain unable to grow in the presence of oxygen.</title>
        <authorList>
            <person name="Nielsen M."/>
            <person name="Schreiber L."/>
            <person name="Finster K."/>
            <person name="Schramm A."/>
        </authorList>
    </citation>
    <scope>NUCLEOTIDE SEQUENCE [LARGE SCALE GENOMIC DNA]</scope>
    <source>
        <strain evidence="2 3">MEV2011</strain>
    </source>
</reference>
<dbReference type="PATRIC" id="fig|1348973.3.peg.14"/>
<evidence type="ECO:0000259" key="1">
    <source>
        <dbReference type="SMART" id="SM00989"/>
    </source>
</evidence>
<dbReference type="InterPro" id="IPR024096">
    <property type="entry name" value="NO_sig/Golgi_transp_ligand-bd"/>
</dbReference>
<name>A0A072NRA5_SCHAZ</name>
<dbReference type="SUPFAM" id="SSF111126">
    <property type="entry name" value="Ligand-binding domain in the NO signalling and Golgi transport"/>
    <property type="match status" value="1"/>
</dbReference>
<protein>
    <submittedName>
        <fullName evidence="2">V4R domain-containing protein</fullName>
    </submittedName>
</protein>
<dbReference type="EMBL" id="JJRY01000001">
    <property type="protein sequence ID" value="KEF40006.1"/>
    <property type="molecule type" value="Genomic_DNA"/>
</dbReference>
<dbReference type="Pfam" id="PF02830">
    <property type="entry name" value="V4R"/>
    <property type="match status" value="1"/>
</dbReference>